<accession>A0ABY6MPK3</accession>
<proteinExistence type="predicted"/>
<keyword evidence="2" id="KW-1133">Transmembrane helix</keyword>
<sequence>MAASPLPALDPRPAGWRARVRHWWLARLPADDALTLTQRNVYILPTGAGLAYAGTLVVLLLASINYQLSLGYLLTFLLAGAGIAAMHLTHANLRGLQLRLKPPAPVFAGEAAHLDVTLTSPSSRPRFGIGLRPHEGESGWVWTDVGAQAQGQARLAVRLPRRGWHPLPVLVVETRFPLGVFRVWSVWRPAARALAYPKPEEPAPPLPAGAGPAQDQGPRRTAEGGDTEGVRAYRRGDPLKTVLWKKAAKNDELVSREMALPLARQVWLDYAAAGVADVETRLSRLAAWVLAAEARGVLYGLRLPGLELGPDHGEAHKRRCLTALAEWG</sequence>
<dbReference type="PANTHER" id="PTHR34351">
    <property type="entry name" value="SLR1927 PROTEIN-RELATED"/>
    <property type="match status" value="1"/>
</dbReference>
<feature type="transmembrane region" description="Helical" evidence="2">
    <location>
        <begin position="70"/>
        <end position="89"/>
    </location>
</feature>
<dbReference type="PANTHER" id="PTHR34351:SF1">
    <property type="entry name" value="SLR1927 PROTEIN"/>
    <property type="match status" value="1"/>
</dbReference>
<evidence type="ECO:0000313" key="4">
    <source>
        <dbReference type="Proteomes" id="UP001163266"/>
    </source>
</evidence>
<reference evidence="3" key="1">
    <citation type="submission" date="2022-10" db="EMBL/GenBank/DDBJ databases">
        <title>Complete genome sequence of Schlegelella aquatica LMG 23380.</title>
        <authorList>
            <person name="Musilova J."/>
            <person name="Kourilova X."/>
            <person name="Bezdicek M."/>
            <person name="Hermankova K."/>
            <person name="Obruca S."/>
            <person name="Sedlar K."/>
        </authorList>
    </citation>
    <scope>NUCLEOTIDE SEQUENCE</scope>
    <source>
        <strain evidence="3">LMG 23380</strain>
    </source>
</reference>
<keyword evidence="4" id="KW-1185">Reference proteome</keyword>
<evidence type="ECO:0000256" key="1">
    <source>
        <dbReference type="SAM" id="MobiDB-lite"/>
    </source>
</evidence>
<organism evidence="3 4">
    <name type="scientific">Caldimonas aquatica</name>
    <dbReference type="NCBI Taxonomy" id="376175"/>
    <lineage>
        <taxon>Bacteria</taxon>
        <taxon>Pseudomonadati</taxon>
        <taxon>Pseudomonadota</taxon>
        <taxon>Betaproteobacteria</taxon>
        <taxon>Burkholderiales</taxon>
        <taxon>Sphaerotilaceae</taxon>
        <taxon>Caldimonas</taxon>
    </lineage>
</organism>
<dbReference type="EMBL" id="CP110257">
    <property type="protein sequence ID" value="UZD54009.1"/>
    <property type="molecule type" value="Genomic_DNA"/>
</dbReference>
<dbReference type="Proteomes" id="UP001163266">
    <property type="component" value="Chromosome"/>
</dbReference>
<dbReference type="RefSeq" id="WP_264891578.1">
    <property type="nucleotide sequence ID" value="NZ_CP110257.1"/>
</dbReference>
<feature type="compositionally biased region" description="Basic and acidic residues" evidence="1">
    <location>
        <begin position="217"/>
        <end position="231"/>
    </location>
</feature>
<keyword evidence="2" id="KW-0472">Membrane</keyword>
<protein>
    <submittedName>
        <fullName evidence="3">DUF58 domain-containing protein</fullName>
    </submittedName>
</protein>
<feature type="region of interest" description="Disordered" evidence="1">
    <location>
        <begin position="198"/>
        <end position="231"/>
    </location>
</feature>
<feature type="transmembrane region" description="Helical" evidence="2">
    <location>
        <begin position="41"/>
        <end position="64"/>
    </location>
</feature>
<evidence type="ECO:0000313" key="3">
    <source>
        <dbReference type="EMBL" id="UZD54009.1"/>
    </source>
</evidence>
<keyword evidence="2" id="KW-0812">Transmembrane</keyword>
<name>A0ABY6MPK3_9BURK</name>
<gene>
    <name evidence="3" type="ORF">OMP39_09990</name>
</gene>
<evidence type="ECO:0000256" key="2">
    <source>
        <dbReference type="SAM" id="Phobius"/>
    </source>
</evidence>